<protein>
    <recommendedName>
        <fullName evidence="5">Glycoside hydrolase family 88 protein</fullName>
    </recommendedName>
</protein>
<comment type="caution">
    <text evidence="3">The sequence shown here is derived from an EMBL/GenBank/DDBJ whole genome shotgun (WGS) entry which is preliminary data.</text>
</comment>
<name>A0A918J0L6_9FLAO</name>
<dbReference type="SUPFAM" id="SSF48208">
    <property type="entry name" value="Six-hairpin glycosidases"/>
    <property type="match status" value="1"/>
</dbReference>
<evidence type="ECO:0008006" key="5">
    <source>
        <dbReference type="Google" id="ProtNLM"/>
    </source>
</evidence>
<keyword evidence="1" id="KW-0378">Hydrolase</keyword>
<dbReference type="EMBL" id="BMWP01000021">
    <property type="protein sequence ID" value="GGW41910.1"/>
    <property type="molecule type" value="Genomic_DNA"/>
</dbReference>
<dbReference type="Gene3D" id="1.50.10.10">
    <property type="match status" value="1"/>
</dbReference>
<reference evidence="3" key="1">
    <citation type="journal article" date="2014" name="Int. J. Syst. Evol. Microbiol.">
        <title>Complete genome sequence of Corynebacterium casei LMG S-19264T (=DSM 44701T), isolated from a smear-ripened cheese.</title>
        <authorList>
            <consortium name="US DOE Joint Genome Institute (JGI-PGF)"/>
            <person name="Walter F."/>
            <person name="Albersmeier A."/>
            <person name="Kalinowski J."/>
            <person name="Ruckert C."/>
        </authorList>
    </citation>
    <scope>NUCLEOTIDE SEQUENCE</scope>
    <source>
        <strain evidence="3">KCTC 12113</strain>
    </source>
</reference>
<organism evidence="3 4">
    <name type="scientific">Arenibacter certesii</name>
    <dbReference type="NCBI Taxonomy" id="228955"/>
    <lineage>
        <taxon>Bacteria</taxon>
        <taxon>Pseudomonadati</taxon>
        <taxon>Bacteroidota</taxon>
        <taxon>Flavobacteriia</taxon>
        <taxon>Flavobacteriales</taxon>
        <taxon>Flavobacteriaceae</taxon>
        <taxon>Arenibacter</taxon>
    </lineage>
</organism>
<dbReference type="Pfam" id="PF07470">
    <property type="entry name" value="Glyco_hydro_88"/>
    <property type="match status" value="1"/>
</dbReference>
<dbReference type="InterPro" id="IPR008928">
    <property type="entry name" value="6-hairpin_glycosidase_sf"/>
</dbReference>
<dbReference type="InterPro" id="IPR052043">
    <property type="entry name" value="PolySaccharide_Degr_Enz"/>
</dbReference>
<evidence type="ECO:0000313" key="4">
    <source>
        <dbReference type="Proteomes" id="UP000634668"/>
    </source>
</evidence>
<dbReference type="AlphaFoldDB" id="A0A918J0L6"/>
<keyword evidence="2" id="KW-0732">Signal</keyword>
<dbReference type="Proteomes" id="UP000634668">
    <property type="component" value="Unassembled WGS sequence"/>
</dbReference>
<dbReference type="GO" id="GO:0005975">
    <property type="term" value="P:carbohydrate metabolic process"/>
    <property type="evidence" value="ECO:0007669"/>
    <property type="project" value="InterPro"/>
</dbReference>
<feature type="signal peptide" evidence="2">
    <location>
        <begin position="1"/>
        <end position="21"/>
    </location>
</feature>
<keyword evidence="4" id="KW-1185">Reference proteome</keyword>
<dbReference type="GO" id="GO:0016787">
    <property type="term" value="F:hydrolase activity"/>
    <property type="evidence" value="ECO:0007669"/>
    <property type="project" value="UniProtKB-KW"/>
</dbReference>
<feature type="chain" id="PRO_5036782008" description="Glycoside hydrolase family 88 protein" evidence="2">
    <location>
        <begin position="22"/>
        <end position="376"/>
    </location>
</feature>
<dbReference type="PANTHER" id="PTHR33886">
    <property type="entry name" value="UNSATURATED RHAMNOGALACTURONAN HYDROLASE (EUROFUNG)"/>
    <property type="match status" value="1"/>
</dbReference>
<sequence>MTMKKIITGLCMIILAGSVYSQKMTSNLFNEGQIKKRMKKAAYWQLDHPQFETRATDWTNGAFYSGLFAAYQTTKSTRIYKALYKMGETNDWQMGPSLHHADDHAVPQTYIDMYRLTGEEKMIQPYTKSVEKFMSTHYSETEGLGKIIDRSNGAIMFWCDALFMLPPALVKLGVTLKDDKYLALNDHLFKQTYDLLYNKEEHLYARDIGYLWDYPGVNPKKEVNGKKIFWGRGNGWVIGGLAKILTELPKDYNNRDFYVQNFKEMAKKVKELQQPDGLWRASLLDPDSYPGGEASGSGFYCYALAWGINNGILDRTEYLSTVQKAWVGLCELQHKNGMVGWVQPIGQDPKKNFSADSFRNYGTGAFLLAGSEVIKL</sequence>
<dbReference type="PANTHER" id="PTHR33886:SF8">
    <property type="entry name" value="UNSATURATED RHAMNOGALACTURONAN HYDROLASE (EUROFUNG)"/>
    <property type="match status" value="1"/>
</dbReference>
<evidence type="ECO:0000313" key="3">
    <source>
        <dbReference type="EMBL" id="GGW41910.1"/>
    </source>
</evidence>
<gene>
    <name evidence="3" type="ORF">GCM10007383_28180</name>
</gene>
<dbReference type="InterPro" id="IPR010905">
    <property type="entry name" value="Glyco_hydro_88"/>
</dbReference>
<proteinExistence type="predicted"/>
<dbReference type="InterPro" id="IPR012341">
    <property type="entry name" value="6hp_glycosidase-like_sf"/>
</dbReference>
<reference evidence="3" key="2">
    <citation type="submission" date="2020-09" db="EMBL/GenBank/DDBJ databases">
        <authorList>
            <person name="Sun Q."/>
            <person name="Kim S."/>
        </authorList>
    </citation>
    <scope>NUCLEOTIDE SEQUENCE</scope>
    <source>
        <strain evidence="3">KCTC 12113</strain>
    </source>
</reference>
<evidence type="ECO:0000256" key="2">
    <source>
        <dbReference type="SAM" id="SignalP"/>
    </source>
</evidence>
<evidence type="ECO:0000256" key="1">
    <source>
        <dbReference type="ARBA" id="ARBA00022801"/>
    </source>
</evidence>
<accession>A0A918J0L6</accession>